<proteinExistence type="predicted"/>
<dbReference type="EMBL" id="JABZGF010000003">
    <property type="protein sequence ID" value="MBF0965651.1"/>
    <property type="molecule type" value="Genomic_DNA"/>
</dbReference>
<dbReference type="Proteomes" id="UP000759246">
    <property type="component" value="Unassembled WGS sequence"/>
</dbReference>
<gene>
    <name evidence="1" type="ORF">HXK09_00490</name>
</gene>
<sequence length="179" mass="20011">MRRATETETDKLQVGDTIELLHGFTATCQEVTEQGAIMLIDQYVAERCINEDNTNEEGFEQSDLCGFLLDNLDKWLPNDLLKQLGEFGSVGPIRLPYLSEMVGRLPEWAEEDGKKLWPLMADKRNRIAFHQDGRWDWCWCMNNVKKSATSFCGVDTGGGAIAAGASVPIGVRPAFLIIQ</sequence>
<accession>A0A929WVD4</accession>
<evidence type="ECO:0000313" key="2">
    <source>
        <dbReference type="Proteomes" id="UP000759246"/>
    </source>
</evidence>
<organism evidence="1 2">
    <name type="scientific">Actinomyces bouchesdurhonensis</name>
    <dbReference type="NCBI Taxonomy" id="1852361"/>
    <lineage>
        <taxon>Bacteria</taxon>
        <taxon>Bacillati</taxon>
        <taxon>Actinomycetota</taxon>
        <taxon>Actinomycetes</taxon>
        <taxon>Actinomycetales</taxon>
        <taxon>Actinomycetaceae</taxon>
        <taxon>Actinomyces</taxon>
    </lineage>
</organism>
<protein>
    <submittedName>
        <fullName evidence="1">Uncharacterized protein</fullName>
    </submittedName>
</protein>
<evidence type="ECO:0000313" key="1">
    <source>
        <dbReference type="EMBL" id="MBF0965651.1"/>
    </source>
</evidence>
<reference evidence="1" key="1">
    <citation type="submission" date="2020-04" db="EMBL/GenBank/DDBJ databases">
        <title>Deep metagenomics examines the oral microbiome during advanced dental caries in children, revealing novel taxa and co-occurrences with host molecules.</title>
        <authorList>
            <person name="Baker J.L."/>
            <person name="Morton J.T."/>
            <person name="Dinis M."/>
            <person name="Alvarez R."/>
            <person name="Tran N.C."/>
            <person name="Knight R."/>
            <person name="Edlund A."/>
        </authorList>
    </citation>
    <scope>NUCLEOTIDE SEQUENCE</scope>
    <source>
        <strain evidence="1">JCVI_30_bin.13</strain>
    </source>
</reference>
<dbReference type="AlphaFoldDB" id="A0A929WVD4"/>
<name>A0A929WVD4_9ACTO</name>
<comment type="caution">
    <text evidence="1">The sequence shown here is derived from an EMBL/GenBank/DDBJ whole genome shotgun (WGS) entry which is preliminary data.</text>
</comment>